<organism evidence="3 4">
    <name type="scientific">Steroidobacter agaridevorans</name>
    <dbReference type="NCBI Taxonomy" id="2695856"/>
    <lineage>
        <taxon>Bacteria</taxon>
        <taxon>Pseudomonadati</taxon>
        <taxon>Pseudomonadota</taxon>
        <taxon>Gammaproteobacteria</taxon>
        <taxon>Steroidobacterales</taxon>
        <taxon>Steroidobacteraceae</taxon>
        <taxon>Steroidobacter</taxon>
    </lineage>
</organism>
<dbReference type="RefSeq" id="WP_202624540.1">
    <property type="nucleotide sequence ID" value="NZ_BLJN01000001.1"/>
</dbReference>
<accession>A0A829Y682</accession>
<evidence type="ECO:0000313" key="3">
    <source>
        <dbReference type="EMBL" id="GFE78316.1"/>
    </source>
</evidence>
<sequence>MDSKRIKSMAHSRNAQRGQGMSEYIIITALVAVAGIGLFAAFGDVLQNQMAGMSREMAGQSATQDITDAQASATTAQNRAAQADSLSTYNQQTNAAQ</sequence>
<evidence type="ECO:0000256" key="2">
    <source>
        <dbReference type="SAM" id="Phobius"/>
    </source>
</evidence>
<feature type="compositionally biased region" description="Polar residues" evidence="1">
    <location>
        <begin position="60"/>
        <end position="97"/>
    </location>
</feature>
<dbReference type="EMBL" id="BLJN01000001">
    <property type="protein sequence ID" value="GFE78316.1"/>
    <property type="molecule type" value="Genomic_DNA"/>
</dbReference>
<feature type="transmembrane region" description="Helical" evidence="2">
    <location>
        <begin position="21"/>
        <end position="43"/>
    </location>
</feature>
<keyword evidence="4" id="KW-1185">Reference proteome</keyword>
<protein>
    <submittedName>
        <fullName evidence="3">Membrane protein</fullName>
    </submittedName>
</protein>
<feature type="region of interest" description="Disordered" evidence="1">
    <location>
        <begin position="56"/>
        <end position="97"/>
    </location>
</feature>
<gene>
    <name evidence="3" type="ORF">GCM10011487_03160</name>
</gene>
<evidence type="ECO:0000256" key="1">
    <source>
        <dbReference type="SAM" id="MobiDB-lite"/>
    </source>
</evidence>
<comment type="caution">
    <text evidence="3">The sequence shown here is derived from an EMBL/GenBank/DDBJ whole genome shotgun (WGS) entry which is preliminary data.</text>
</comment>
<proteinExistence type="predicted"/>
<dbReference type="AlphaFoldDB" id="A0A829Y682"/>
<dbReference type="Proteomes" id="UP000445000">
    <property type="component" value="Unassembled WGS sequence"/>
</dbReference>
<keyword evidence="2" id="KW-1133">Transmembrane helix</keyword>
<evidence type="ECO:0000313" key="4">
    <source>
        <dbReference type="Proteomes" id="UP000445000"/>
    </source>
</evidence>
<reference evidence="4" key="1">
    <citation type="submission" date="2020-01" db="EMBL/GenBank/DDBJ databases">
        <title>'Steroidobacter agaridevorans' sp. nov., agar-degrading bacteria isolated from rhizosphere soils.</title>
        <authorList>
            <person name="Ikenaga M."/>
            <person name="Kataoka M."/>
            <person name="Murouchi A."/>
            <person name="Katsuragi S."/>
            <person name="Sakai M."/>
        </authorList>
    </citation>
    <scope>NUCLEOTIDE SEQUENCE [LARGE SCALE GENOMIC DNA]</scope>
    <source>
        <strain evidence="4">YU21-B</strain>
    </source>
</reference>
<keyword evidence="2" id="KW-0472">Membrane</keyword>
<keyword evidence="2" id="KW-0812">Transmembrane</keyword>
<name>A0A829Y682_9GAMM</name>